<evidence type="ECO:0000313" key="7">
    <source>
        <dbReference type="Proteomes" id="UP000539473"/>
    </source>
</evidence>
<evidence type="ECO:0000256" key="1">
    <source>
        <dbReference type="ARBA" id="ARBA00023015"/>
    </source>
</evidence>
<feature type="domain" description="HTH tetR-type" evidence="5">
    <location>
        <begin position="2"/>
        <end position="62"/>
    </location>
</feature>
<dbReference type="EMBL" id="JACHFK010000035">
    <property type="protein sequence ID" value="MBB5379310.1"/>
    <property type="molecule type" value="Genomic_DNA"/>
</dbReference>
<dbReference type="PANTHER" id="PTHR47506:SF1">
    <property type="entry name" value="HTH-TYPE TRANSCRIPTIONAL REGULATOR YJDC"/>
    <property type="match status" value="1"/>
</dbReference>
<keyword evidence="3" id="KW-0804">Transcription</keyword>
<accession>A0A7W8NSU2</accession>
<proteinExistence type="predicted"/>
<dbReference type="SUPFAM" id="SSF48498">
    <property type="entry name" value="Tetracyclin repressor-like, C-terminal domain"/>
    <property type="match status" value="1"/>
</dbReference>
<gene>
    <name evidence="6" type="ORF">HNQ07_004828</name>
</gene>
<sequence length="174" mass="19077">MAGKRDEIIRAALRRSRSHSISRTTLKDVAKAAGLPLGNLYYYFKTRDELILAVLDECERELEELLTALDPLEPSAWIDAYLDWLMQTAQDRGGLSCPFGSLATELRAVGDPAATRAAEIVERYRTVVGARTAALGARDPDALFLTVQGAHTVASILDDSALFESAINRLRSNL</sequence>
<dbReference type="PANTHER" id="PTHR47506">
    <property type="entry name" value="TRANSCRIPTIONAL REGULATORY PROTEIN"/>
    <property type="match status" value="1"/>
</dbReference>
<keyword evidence="2 4" id="KW-0238">DNA-binding</keyword>
<dbReference type="Proteomes" id="UP000539473">
    <property type="component" value="Unassembled WGS sequence"/>
</dbReference>
<dbReference type="GO" id="GO:0003677">
    <property type="term" value="F:DNA binding"/>
    <property type="evidence" value="ECO:0007669"/>
    <property type="project" value="UniProtKB-UniRule"/>
</dbReference>
<comment type="caution">
    <text evidence="6">The sequence shown here is derived from an EMBL/GenBank/DDBJ whole genome shotgun (WGS) entry which is preliminary data.</text>
</comment>
<dbReference type="Pfam" id="PF00440">
    <property type="entry name" value="TetR_N"/>
    <property type="match status" value="1"/>
</dbReference>
<evidence type="ECO:0000256" key="3">
    <source>
        <dbReference type="ARBA" id="ARBA00023163"/>
    </source>
</evidence>
<evidence type="ECO:0000313" key="6">
    <source>
        <dbReference type="EMBL" id="MBB5379310.1"/>
    </source>
</evidence>
<evidence type="ECO:0000256" key="2">
    <source>
        <dbReference type="ARBA" id="ARBA00023125"/>
    </source>
</evidence>
<dbReference type="AlphaFoldDB" id="A0A7W8NSU2"/>
<dbReference type="InterPro" id="IPR009057">
    <property type="entry name" value="Homeodomain-like_sf"/>
</dbReference>
<dbReference type="InterPro" id="IPR001647">
    <property type="entry name" value="HTH_TetR"/>
</dbReference>
<feature type="DNA-binding region" description="H-T-H motif" evidence="4">
    <location>
        <begin position="25"/>
        <end position="44"/>
    </location>
</feature>
<organism evidence="6 7">
    <name type="scientific">Deinococcus metalli</name>
    <dbReference type="NCBI Taxonomy" id="1141878"/>
    <lineage>
        <taxon>Bacteria</taxon>
        <taxon>Thermotogati</taxon>
        <taxon>Deinococcota</taxon>
        <taxon>Deinococci</taxon>
        <taxon>Deinococcales</taxon>
        <taxon>Deinococcaceae</taxon>
        <taxon>Deinococcus</taxon>
    </lineage>
</organism>
<dbReference type="PROSITE" id="PS50977">
    <property type="entry name" value="HTH_TETR_2"/>
    <property type="match status" value="1"/>
</dbReference>
<dbReference type="SUPFAM" id="SSF46689">
    <property type="entry name" value="Homeodomain-like"/>
    <property type="match status" value="1"/>
</dbReference>
<dbReference type="RefSeq" id="WP_184116520.1">
    <property type="nucleotide sequence ID" value="NZ_JACHFK010000035.1"/>
</dbReference>
<reference evidence="6 7" key="1">
    <citation type="submission" date="2020-08" db="EMBL/GenBank/DDBJ databases">
        <title>Genomic Encyclopedia of Type Strains, Phase IV (KMG-IV): sequencing the most valuable type-strain genomes for metagenomic binning, comparative biology and taxonomic classification.</title>
        <authorList>
            <person name="Goeker M."/>
        </authorList>
    </citation>
    <scope>NUCLEOTIDE SEQUENCE [LARGE SCALE GENOMIC DNA]</scope>
    <source>
        <strain evidence="6 7">DSM 27521</strain>
    </source>
</reference>
<protein>
    <submittedName>
        <fullName evidence="6">AcrR family transcriptional regulator</fullName>
    </submittedName>
</protein>
<dbReference type="Gene3D" id="1.10.357.10">
    <property type="entry name" value="Tetracycline Repressor, domain 2"/>
    <property type="match status" value="1"/>
</dbReference>
<keyword evidence="1" id="KW-0805">Transcription regulation</keyword>
<evidence type="ECO:0000259" key="5">
    <source>
        <dbReference type="PROSITE" id="PS50977"/>
    </source>
</evidence>
<evidence type="ECO:0000256" key="4">
    <source>
        <dbReference type="PROSITE-ProRule" id="PRU00335"/>
    </source>
</evidence>
<dbReference type="InterPro" id="IPR036271">
    <property type="entry name" value="Tet_transcr_reg_TetR-rel_C_sf"/>
</dbReference>
<name>A0A7W8NSU2_9DEIO</name>